<feature type="coiled-coil region" evidence="1">
    <location>
        <begin position="187"/>
        <end position="221"/>
    </location>
</feature>
<proteinExistence type="predicted"/>
<evidence type="ECO:0000256" key="1">
    <source>
        <dbReference type="SAM" id="Coils"/>
    </source>
</evidence>
<protein>
    <submittedName>
        <fullName evidence="3">Uncharacterized protein</fullName>
    </submittedName>
</protein>
<gene>
    <name evidence="3" type="ORF">CINC_LOCUS10766</name>
</gene>
<keyword evidence="4" id="KW-1185">Reference proteome</keyword>
<feature type="coiled-coil region" evidence="1">
    <location>
        <begin position="114"/>
        <end position="148"/>
    </location>
</feature>
<dbReference type="Proteomes" id="UP001154114">
    <property type="component" value="Chromosome 4"/>
</dbReference>
<evidence type="ECO:0000313" key="4">
    <source>
        <dbReference type="Proteomes" id="UP001154114"/>
    </source>
</evidence>
<accession>A0A9P0FWF8</accession>
<evidence type="ECO:0000313" key="3">
    <source>
        <dbReference type="EMBL" id="CAH0603574.1"/>
    </source>
</evidence>
<evidence type="ECO:0000256" key="2">
    <source>
        <dbReference type="SAM" id="MobiDB-lite"/>
    </source>
</evidence>
<reference evidence="3" key="1">
    <citation type="submission" date="2021-12" db="EMBL/GenBank/DDBJ databases">
        <authorList>
            <person name="King R."/>
        </authorList>
    </citation>
    <scope>NUCLEOTIDE SEQUENCE</scope>
</reference>
<name>A0A9P0FWF8_CHRIL</name>
<dbReference type="AlphaFoldDB" id="A0A9P0FWF8"/>
<dbReference type="EMBL" id="LR824007">
    <property type="protein sequence ID" value="CAH0603574.1"/>
    <property type="molecule type" value="Genomic_DNA"/>
</dbReference>
<keyword evidence="1" id="KW-0175">Coiled coil</keyword>
<organism evidence="3 4">
    <name type="scientific">Chrysodeixis includens</name>
    <name type="common">Soybean looper</name>
    <name type="synonym">Pseudoplusia includens</name>
    <dbReference type="NCBI Taxonomy" id="689277"/>
    <lineage>
        <taxon>Eukaryota</taxon>
        <taxon>Metazoa</taxon>
        <taxon>Ecdysozoa</taxon>
        <taxon>Arthropoda</taxon>
        <taxon>Hexapoda</taxon>
        <taxon>Insecta</taxon>
        <taxon>Pterygota</taxon>
        <taxon>Neoptera</taxon>
        <taxon>Endopterygota</taxon>
        <taxon>Lepidoptera</taxon>
        <taxon>Glossata</taxon>
        <taxon>Ditrysia</taxon>
        <taxon>Noctuoidea</taxon>
        <taxon>Noctuidae</taxon>
        <taxon>Plusiinae</taxon>
        <taxon>Chrysodeixis</taxon>
    </lineage>
</organism>
<dbReference type="OrthoDB" id="6350415at2759"/>
<feature type="region of interest" description="Disordered" evidence="2">
    <location>
        <begin position="311"/>
        <end position="344"/>
    </location>
</feature>
<sequence>MEQNAVESELAERDPGLCVCKGGPTLDILKDIQRLYEERLDLIDRAGGSCKLKLQVDVLRSWVGDLVGQNTLLARAVEELENEATTKLIIEHRRNTERCPKQICGKVNELRIINESLQKENIDKDREIRRLNKDAQTYEQTIMNLRKEMSLCKFHTPEVCKKDAEVMAGMCCTGTECGELVPVKDFTELLKDETMKYQERIQKMEANLKSSNDSIRALRKVNVSLSEEMHAMRRVCAALDEQCHAATLRAHFKGDIIKEMCRQLKQAKAKLKDSSELMSPKSKDYVSGDAECPGGSSVSYDSVTIACVRAQPRRKRHVPPREPALQPGDLRAQAALHDESLNLD</sequence>